<dbReference type="SUPFAM" id="SSF52490">
    <property type="entry name" value="Tubulin nucleotide-binding domain-like"/>
    <property type="match status" value="1"/>
</dbReference>
<dbReference type="Proteomes" id="UP000664056">
    <property type="component" value="Unassembled WGS sequence"/>
</dbReference>
<organism evidence="1 2">
    <name type="scientific">Vibrio vulnificus</name>
    <dbReference type="NCBI Taxonomy" id="672"/>
    <lineage>
        <taxon>Bacteria</taxon>
        <taxon>Pseudomonadati</taxon>
        <taxon>Pseudomonadota</taxon>
        <taxon>Gammaproteobacteria</taxon>
        <taxon>Vibrionales</taxon>
        <taxon>Vibrionaceae</taxon>
        <taxon>Vibrio</taxon>
    </lineage>
</organism>
<evidence type="ECO:0000313" key="1">
    <source>
        <dbReference type="EMBL" id="MBN8121851.1"/>
    </source>
</evidence>
<proteinExistence type="predicted"/>
<evidence type="ECO:0000313" key="2">
    <source>
        <dbReference type="Proteomes" id="UP000664056"/>
    </source>
</evidence>
<dbReference type="Gene3D" id="3.40.50.1440">
    <property type="entry name" value="Tubulin/FtsZ, GTPase domain"/>
    <property type="match status" value="1"/>
</dbReference>
<dbReference type="EMBL" id="JAFKOQ010000004">
    <property type="protein sequence ID" value="MBN8121851.1"/>
    <property type="molecule type" value="Genomic_DNA"/>
</dbReference>
<dbReference type="AlphaFoldDB" id="A0AAW4HB47"/>
<accession>A0AAW4HB47</accession>
<sequence>MEKLTNSKTVPTIHSDPHALLSKHTPTSTAILGLGGIGCKVITLALKSIPSPKCTMLAVNTDSRQLDKLSARHALLLSSESDERFTPIISTHDLIVVISGAGGIGERVTRKIINHCHLAGKTLVPVLFKPFEFEGIKRNVSFQNLVQEALALNNKVLTIDNQEAYEQGSSNKSFLTIETELNELCMNLIRQLEEL</sequence>
<gene>
    <name evidence="1" type="ORF">J0J18_08915</name>
</gene>
<protein>
    <recommendedName>
        <fullName evidence="3">Tubulin/FtsZ GTPase domain-containing protein</fullName>
    </recommendedName>
</protein>
<reference evidence="1" key="1">
    <citation type="submission" date="2021-03" db="EMBL/GenBank/DDBJ databases">
        <title>Study of the foodborne Vibrio vulnificus isolates from China.</title>
        <authorList>
            <person name="Zheng Z."/>
            <person name="Ye L."/>
        </authorList>
    </citation>
    <scope>NUCLEOTIDE SEQUENCE</scope>
    <source>
        <strain evidence="1">Vv1582</strain>
    </source>
</reference>
<dbReference type="InterPro" id="IPR036525">
    <property type="entry name" value="Tubulin/FtsZ_GTPase_sf"/>
</dbReference>
<dbReference type="RefSeq" id="WP_143697242.1">
    <property type="nucleotide sequence ID" value="NZ_JAFKOQ010000004.1"/>
</dbReference>
<evidence type="ECO:0008006" key="3">
    <source>
        <dbReference type="Google" id="ProtNLM"/>
    </source>
</evidence>
<name>A0AAW4HB47_VIBVL</name>
<comment type="caution">
    <text evidence="1">The sequence shown here is derived from an EMBL/GenBank/DDBJ whole genome shotgun (WGS) entry which is preliminary data.</text>
</comment>